<gene>
    <name evidence="2" type="ORF">GCM10022404_15640</name>
</gene>
<accession>A0ABP7K6U8</accession>
<dbReference type="RefSeq" id="WP_344846050.1">
    <property type="nucleotide sequence ID" value="NZ_BAABDF010000007.1"/>
</dbReference>
<evidence type="ECO:0000313" key="2">
    <source>
        <dbReference type="EMBL" id="GAA3866354.1"/>
    </source>
</evidence>
<evidence type="ECO:0000259" key="1">
    <source>
        <dbReference type="Pfam" id="PF07978"/>
    </source>
</evidence>
<evidence type="ECO:0000313" key="3">
    <source>
        <dbReference type="Proteomes" id="UP001399917"/>
    </source>
</evidence>
<comment type="caution">
    <text evidence="2">The sequence shown here is derived from an EMBL/GenBank/DDBJ whole genome shotgun (WGS) entry which is preliminary data.</text>
</comment>
<dbReference type="Proteomes" id="UP001399917">
    <property type="component" value="Unassembled WGS sequence"/>
</dbReference>
<sequence>MITCFLKYEIDPAKVADFEIYAKAWIHNINRMGGTHHGYWLPSEGPSDLAWCAFSFPSLAAYESYRVEMETDPACIATYQHSARTKCIRRWDRHFTRPVLEGESPADLGLM</sequence>
<name>A0ABP7K6U8_9RHOB</name>
<organism evidence="2 3">
    <name type="scientific">Celeribacter arenosi</name>
    <dbReference type="NCBI Taxonomy" id="792649"/>
    <lineage>
        <taxon>Bacteria</taxon>
        <taxon>Pseudomonadati</taxon>
        <taxon>Pseudomonadota</taxon>
        <taxon>Alphaproteobacteria</taxon>
        <taxon>Rhodobacterales</taxon>
        <taxon>Roseobacteraceae</taxon>
        <taxon>Celeribacter</taxon>
    </lineage>
</organism>
<dbReference type="SUPFAM" id="SSF54909">
    <property type="entry name" value="Dimeric alpha+beta barrel"/>
    <property type="match status" value="1"/>
</dbReference>
<feature type="domain" description="NIPSNAP" evidence="1">
    <location>
        <begin position="7"/>
        <end position="99"/>
    </location>
</feature>
<dbReference type="InterPro" id="IPR012577">
    <property type="entry name" value="NIPSNAP"/>
</dbReference>
<dbReference type="InterPro" id="IPR011008">
    <property type="entry name" value="Dimeric_a/b-barrel"/>
</dbReference>
<protein>
    <submittedName>
        <fullName evidence="2">NIPSNAP family protein</fullName>
    </submittedName>
</protein>
<reference evidence="3" key="1">
    <citation type="journal article" date="2019" name="Int. J. Syst. Evol. Microbiol.">
        <title>The Global Catalogue of Microorganisms (GCM) 10K type strain sequencing project: providing services to taxonomists for standard genome sequencing and annotation.</title>
        <authorList>
            <consortium name="The Broad Institute Genomics Platform"/>
            <consortium name="The Broad Institute Genome Sequencing Center for Infectious Disease"/>
            <person name="Wu L."/>
            <person name="Ma J."/>
        </authorList>
    </citation>
    <scope>NUCLEOTIDE SEQUENCE [LARGE SCALE GENOMIC DNA]</scope>
    <source>
        <strain evidence="3">JCM 17190</strain>
    </source>
</reference>
<dbReference type="Gene3D" id="3.30.70.100">
    <property type="match status" value="1"/>
</dbReference>
<dbReference type="EMBL" id="BAABDF010000007">
    <property type="protein sequence ID" value="GAA3866354.1"/>
    <property type="molecule type" value="Genomic_DNA"/>
</dbReference>
<keyword evidence="3" id="KW-1185">Reference proteome</keyword>
<proteinExistence type="predicted"/>
<dbReference type="Pfam" id="PF07978">
    <property type="entry name" value="NIPSNAP"/>
    <property type="match status" value="1"/>
</dbReference>